<dbReference type="Gene3D" id="1.10.10.2830">
    <property type="match status" value="1"/>
</dbReference>
<sequence>MADLHQTQVVRAIPGQLRVVEGFNKRLEYGDLDQLAESILSNGVVTPLHVYDSQEDTEGGLPVYIITNGHRRYKAIVILSVEGRLPEGFDIPLLVETVERSEDERVLDILLTNDGKNLTMLEQMLVIETLVSHEWDDARLIKHTGLSRTAIENLILLSDATQPVRNKIQDGIVSATNVIELLRHHNPAEVESILSEAEEVAGQGKRVTEKHLDEVPEAMPRPRAKAQTTIRFDIDTLQGLSDELDYVDGKRDEKAFELLSALIAWGTGNLHKKDLAKFFFEGEFELE</sequence>
<evidence type="ECO:0000313" key="4">
    <source>
        <dbReference type="EMBL" id="CAB5231529.1"/>
    </source>
</evidence>
<dbReference type="SUPFAM" id="SSF109709">
    <property type="entry name" value="KorB DNA-binding domain-like"/>
    <property type="match status" value="1"/>
</dbReference>
<dbReference type="EMBL" id="LR797075">
    <property type="protein sequence ID" value="CAB4185394.1"/>
    <property type="molecule type" value="Genomic_DNA"/>
</dbReference>
<dbReference type="PANTHER" id="PTHR33375:SF1">
    <property type="entry name" value="CHROMOSOME-PARTITIONING PROTEIN PARB-RELATED"/>
    <property type="match status" value="1"/>
</dbReference>
<dbReference type="InterPro" id="IPR050336">
    <property type="entry name" value="Chromosome_partition/occlusion"/>
</dbReference>
<dbReference type="EMBL" id="LR797197">
    <property type="protein sequence ID" value="CAB4193024.1"/>
    <property type="molecule type" value="Genomic_DNA"/>
</dbReference>
<dbReference type="InterPro" id="IPR036086">
    <property type="entry name" value="ParB/Sulfiredoxin_sf"/>
</dbReference>
<dbReference type="SUPFAM" id="SSF110849">
    <property type="entry name" value="ParB/Sulfiredoxin"/>
    <property type="match status" value="1"/>
</dbReference>
<evidence type="ECO:0000313" key="3">
    <source>
        <dbReference type="EMBL" id="CAB4217713.1"/>
    </source>
</evidence>
<reference evidence="3" key="1">
    <citation type="submission" date="2020-05" db="EMBL/GenBank/DDBJ databases">
        <authorList>
            <person name="Chiriac C."/>
            <person name="Salcher M."/>
            <person name="Ghai R."/>
            <person name="Kavagutti S V."/>
        </authorList>
    </citation>
    <scope>NUCLEOTIDE SEQUENCE</scope>
</reference>
<protein>
    <submittedName>
        <fullName evidence="3">Spo0J Stage 0 sporulation protein J (Antagonist of Soj) containing ParB-like nuclease domain</fullName>
    </submittedName>
</protein>
<dbReference type="PANTHER" id="PTHR33375">
    <property type="entry name" value="CHROMOSOME-PARTITIONING PROTEIN PARB-RELATED"/>
    <property type="match status" value="1"/>
</dbReference>
<accession>A0A6J5SQI8</accession>
<proteinExistence type="predicted"/>
<evidence type="ECO:0000313" key="2">
    <source>
        <dbReference type="EMBL" id="CAB4193024.1"/>
    </source>
</evidence>
<name>A0A6J5SQI8_9CAUD</name>
<dbReference type="GO" id="GO:0007059">
    <property type="term" value="P:chromosome segregation"/>
    <property type="evidence" value="ECO:0007669"/>
    <property type="project" value="TreeGrafter"/>
</dbReference>
<organism evidence="3">
    <name type="scientific">uncultured Caudovirales phage</name>
    <dbReference type="NCBI Taxonomy" id="2100421"/>
    <lineage>
        <taxon>Viruses</taxon>
        <taxon>Duplodnaviria</taxon>
        <taxon>Heunggongvirae</taxon>
        <taxon>Uroviricota</taxon>
        <taxon>Caudoviricetes</taxon>
        <taxon>Peduoviridae</taxon>
        <taxon>Maltschvirus</taxon>
        <taxon>Maltschvirus maltsch</taxon>
    </lineage>
</organism>
<dbReference type="EMBL" id="LR797450">
    <property type="protein sequence ID" value="CAB4217713.1"/>
    <property type="molecule type" value="Genomic_DNA"/>
</dbReference>
<evidence type="ECO:0000313" key="1">
    <source>
        <dbReference type="EMBL" id="CAB4185394.1"/>
    </source>
</evidence>
<gene>
    <name evidence="1" type="ORF">UFOVP1127_64</name>
    <name evidence="2" type="ORF">UFOVP1242_10</name>
    <name evidence="3" type="ORF">UFOVP1492_70</name>
    <name evidence="4" type="ORF">UFOVP1580_99</name>
</gene>
<dbReference type="EMBL" id="LR798430">
    <property type="protein sequence ID" value="CAB5231529.1"/>
    <property type="molecule type" value="Genomic_DNA"/>
</dbReference>
<dbReference type="Gene3D" id="3.90.1530.30">
    <property type="match status" value="1"/>
</dbReference>